<dbReference type="PANTHER" id="PTHR42721">
    <property type="entry name" value="SUGAR HYDROLASE-RELATED"/>
    <property type="match status" value="1"/>
</dbReference>
<dbReference type="Pfam" id="PF14310">
    <property type="entry name" value="Fn3-like"/>
    <property type="match status" value="1"/>
</dbReference>
<evidence type="ECO:0000313" key="3">
    <source>
        <dbReference type="Proteomes" id="UP001341840"/>
    </source>
</evidence>
<sequence length="191" mass="21497">MTWYPESFAKVPMSDMNMRADPSRGYPGRTYRFYTGTRVYGFGHGLSYSAFSYKFLSSSPSKISLYTSLKADKLLEDVDHVVVDDDMQDCTALRFEMQVSVMNLGHLDGSHVVMLFSRWPNNKVVEGSPTTQLVGFSSVHTVSYESIETSILVEPCEHLSIGDENGKRVLPLGNYKFTVGDTHHTLSLQIY</sequence>
<gene>
    <name evidence="2" type="ORF">PIB30_101641</name>
</gene>
<dbReference type="InterPro" id="IPR026891">
    <property type="entry name" value="Fn3-like"/>
</dbReference>
<dbReference type="PANTHER" id="PTHR42721:SF1">
    <property type="entry name" value="BETA-D-XYLOSIDASE 6-RELATED"/>
    <property type="match status" value="1"/>
</dbReference>
<accession>A0ABU6RXP4</accession>
<feature type="domain" description="Fibronectin type III-like" evidence="1">
    <location>
        <begin position="111"/>
        <end position="183"/>
    </location>
</feature>
<dbReference type="SMART" id="SM01217">
    <property type="entry name" value="Fn3_like"/>
    <property type="match status" value="1"/>
</dbReference>
<proteinExistence type="predicted"/>
<comment type="caution">
    <text evidence="2">The sequence shown here is derived from an EMBL/GenBank/DDBJ whole genome shotgun (WGS) entry which is preliminary data.</text>
</comment>
<keyword evidence="3" id="KW-1185">Reference proteome</keyword>
<dbReference type="Gene3D" id="2.60.40.10">
    <property type="entry name" value="Immunoglobulins"/>
    <property type="match status" value="1"/>
</dbReference>
<dbReference type="EMBL" id="JASCZI010033210">
    <property type="protein sequence ID" value="MED6128822.1"/>
    <property type="molecule type" value="Genomic_DNA"/>
</dbReference>
<reference evidence="2 3" key="1">
    <citation type="journal article" date="2023" name="Plants (Basel)">
        <title>Bridging the Gap: Combining Genomics and Transcriptomics Approaches to Understand Stylosanthes scabra, an Orphan Legume from the Brazilian Caatinga.</title>
        <authorList>
            <person name="Ferreira-Neto J.R.C."/>
            <person name="da Silva M.D."/>
            <person name="Binneck E."/>
            <person name="de Melo N.F."/>
            <person name="da Silva R.H."/>
            <person name="de Melo A.L.T.M."/>
            <person name="Pandolfi V."/>
            <person name="Bustamante F.O."/>
            <person name="Brasileiro-Vidal A.C."/>
            <person name="Benko-Iseppon A.M."/>
        </authorList>
    </citation>
    <scope>NUCLEOTIDE SEQUENCE [LARGE SCALE GENOMIC DNA]</scope>
    <source>
        <tissue evidence="2">Leaves</tissue>
    </source>
</reference>
<evidence type="ECO:0000259" key="1">
    <source>
        <dbReference type="SMART" id="SM01217"/>
    </source>
</evidence>
<organism evidence="2 3">
    <name type="scientific">Stylosanthes scabra</name>
    <dbReference type="NCBI Taxonomy" id="79078"/>
    <lineage>
        <taxon>Eukaryota</taxon>
        <taxon>Viridiplantae</taxon>
        <taxon>Streptophyta</taxon>
        <taxon>Embryophyta</taxon>
        <taxon>Tracheophyta</taxon>
        <taxon>Spermatophyta</taxon>
        <taxon>Magnoliopsida</taxon>
        <taxon>eudicotyledons</taxon>
        <taxon>Gunneridae</taxon>
        <taxon>Pentapetalae</taxon>
        <taxon>rosids</taxon>
        <taxon>fabids</taxon>
        <taxon>Fabales</taxon>
        <taxon>Fabaceae</taxon>
        <taxon>Papilionoideae</taxon>
        <taxon>50 kb inversion clade</taxon>
        <taxon>dalbergioids sensu lato</taxon>
        <taxon>Dalbergieae</taxon>
        <taxon>Pterocarpus clade</taxon>
        <taxon>Stylosanthes</taxon>
    </lineage>
</organism>
<dbReference type="InterPro" id="IPR044993">
    <property type="entry name" value="BXL"/>
</dbReference>
<dbReference type="Proteomes" id="UP001341840">
    <property type="component" value="Unassembled WGS sequence"/>
</dbReference>
<name>A0ABU6RXP4_9FABA</name>
<protein>
    <recommendedName>
        <fullName evidence="1">Fibronectin type III-like domain-containing protein</fullName>
    </recommendedName>
</protein>
<evidence type="ECO:0000313" key="2">
    <source>
        <dbReference type="EMBL" id="MED6128822.1"/>
    </source>
</evidence>
<dbReference type="InterPro" id="IPR013783">
    <property type="entry name" value="Ig-like_fold"/>
</dbReference>